<evidence type="ECO:0000256" key="5">
    <source>
        <dbReference type="ARBA" id="ARBA00023186"/>
    </source>
</evidence>
<dbReference type="PANTHER" id="PTHR12040">
    <property type="entry name" value="ANTI-SILENCING PROTEIN 1"/>
    <property type="match status" value="1"/>
</dbReference>
<dbReference type="Proteomes" id="UP000614601">
    <property type="component" value="Unassembled WGS sequence"/>
</dbReference>
<keyword evidence="3" id="KW-0805">Transcription regulation</keyword>
<comment type="similarity">
    <text evidence="2">Belongs to the ASF1 family.</text>
</comment>
<feature type="compositionally biased region" description="Polar residues" evidence="7">
    <location>
        <begin position="187"/>
        <end position="200"/>
    </location>
</feature>
<sequence length="230" mass="26207">MSAWIQLLSVVPLDTPCSLTAPVKLQITFEAYEDLPDPVEWEMMFAWDGDVKHDQVLESVDVGPIKGGKHQFVFEANPPDYTKVPDEDLTDVAVLFLRVKYHDQLFSKVAFFVSHYYTDEELLKEPPVKPVLEKLERSIHLEDLRVTNIPIKWREQDELLPKSEGDEEVEEPEEEGMEDVAVFTAEPDSTTVLGSEQQETVPEDPVTEKVAVDSEMTEEPKEAFADKTNE</sequence>
<feature type="compositionally biased region" description="Acidic residues" evidence="7">
    <location>
        <begin position="165"/>
        <end position="178"/>
    </location>
</feature>
<dbReference type="Pfam" id="PF04729">
    <property type="entry name" value="ASF1_hist_chap"/>
    <property type="match status" value="1"/>
</dbReference>
<evidence type="ECO:0000313" key="8">
    <source>
        <dbReference type="EMBL" id="CAD5209358.1"/>
    </source>
</evidence>
<gene>
    <name evidence="8" type="ORF">BOKJ2_LOCUS2640</name>
</gene>
<evidence type="ECO:0008006" key="10">
    <source>
        <dbReference type="Google" id="ProtNLM"/>
    </source>
</evidence>
<keyword evidence="5" id="KW-0143">Chaperone</keyword>
<dbReference type="InterPro" id="IPR036747">
    <property type="entry name" value="ASF1-like_sf"/>
</dbReference>
<dbReference type="GO" id="GO:0000785">
    <property type="term" value="C:chromatin"/>
    <property type="evidence" value="ECO:0007669"/>
    <property type="project" value="TreeGrafter"/>
</dbReference>
<keyword evidence="4" id="KW-0804">Transcription</keyword>
<dbReference type="GO" id="GO:0042393">
    <property type="term" value="F:histone binding"/>
    <property type="evidence" value="ECO:0007669"/>
    <property type="project" value="TreeGrafter"/>
</dbReference>
<evidence type="ECO:0000256" key="3">
    <source>
        <dbReference type="ARBA" id="ARBA00023015"/>
    </source>
</evidence>
<dbReference type="Proteomes" id="UP000783686">
    <property type="component" value="Unassembled WGS sequence"/>
</dbReference>
<keyword evidence="6" id="KW-0539">Nucleus</keyword>
<organism evidence="8 9">
    <name type="scientific">Bursaphelenchus okinawaensis</name>
    <dbReference type="NCBI Taxonomy" id="465554"/>
    <lineage>
        <taxon>Eukaryota</taxon>
        <taxon>Metazoa</taxon>
        <taxon>Ecdysozoa</taxon>
        <taxon>Nematoda</taxon>
        <taxon>Chromadorea</taxon>
        <taxon>Rhabditida</taxon>
        <taxon>Tylenchina</taxon>
        <taxon>Tylenchomorpha</taxon>
        <taxon>Aphelenchoidea</taxon>
        <taxon>Aphelenchoididae</taxon>
        <taxon>Bursaphelenchus</taxon>
    </lineage>
</organism>
<dbReference type="Gene3D" id="2.60.40.1490">
    <property type="entry name" value="Histone chaperone ASF1-like"/>
    <property type="match status" value="1"/>
</dbReference>
<evidence type="ECO:0000256" key="2">
    <source>
        <dbReference type="ARBA" id="ARBA00006051"/>
    </source>
</evidence>
<evidence type="ECO:0000256" key="7">
    <source>
        <dbReference type="SAM" id="MobiDB-lite"/>
    </source>
</evidence>
<evidence type="ECO:0000313" key="9">
    <source>
        <dbReference type="Proteomes" id="UP000614601"/>
    </source>
</evidence>
<evidence type="ECO:0000256" key="4">
    <source>
        <dbReference type="ARBA" id="ARBA00023163"/>
    </source>
</evidence>
<comment type="subcellular location">
    <subcellularLocation>
        <location evidence="1">Nucleus</location>
    </subcellularLocation>
</comment>
<feature type="region of interest" description="Disordered" evidence="7">
    <location>
        <begin position="157"/>
        <end position="230"/>
    </location>
</feature>
<name>A0A811K1Q4_9BILA</name>
<dbReference type="EMBL" id="CAJFDH010000002">
    <property type="protein sequence ID" value="CAD5209358.1"/>
    <property type="molecule type" value="Genomic_DNA"/>
</dbReference>
<dbReference type="PANTHER" id="PTHR12040:SF0">
    <property type="entry name" value="HISTONE CHAPERONE ASF1"/>
    <property type="match status" value="1"/>
</dbReference>
<accession>A0A811K1Q4</accession>
<evidence type="ECO:0000256" key="6">
    <source>
        <dbReference type="ARBA" id="ARBA00023242"/>
    </source>
</evidence>
<dbReference type="AlphaFoldDB" id="A0A811K1Q4"/>
<dbReference type="InterPro" id="IPR006818">
    <property type="entry name" value="ASF1-like"/>
</dbReference>
<dbReference type="GO" id="GO:0005634">
    <property type="term" value="C:nucleus"/>
    <property type="evidence" value="ECO:0007669"/>
    <property type="project" value="UniProtKB-SubCell"/>
</dbReference>
<keyword evidence="9" id="KW-1185">Reference proteome</keyword>
<feature type="compositionally biased region" description="Basic and acidic residues" evidence="7">
    <location>
        <begin position="206"/>
        <end position="230"/>
    </location>
</feature>
<evidence type="ECO:0000256" key="1">
    <source>
        <dbReference type="ARBA" id="ARBA00004123"/>
    </source>
</evidence>
<dbReference type="EMBL" id="CAJFCW020000002">
    <property type="protein sequence ID" value="CAG9089110.1"/>
    <property type="molecule type" value="Genomic_DNA"/>
</dbReference>
<dbReference type="SUPFAM" id="SSF101546">
    <property type="entry name" value="ASF1-like"/>
    <property type="match status" value="1"/>
</dbReference>
<proteinExistence type="inferred from homology"/>
<dbReference type="OrthoDB" id="29755at2759"/>
<comment type="caution">
    <text evidence="8">The sequence shown here is derived from an EMBL/GenBank/DDBJ whole genome shotgun (WGS) entry which is preliminary data.</text>
</comment>
<reference evidence="8" key="1">
    <citation type="submission" date="2020-09" db="EMBL/GenBank/DDBJ databases">
        <authorList>
            <person name="Kikuchi T."/>
        </authorList>
    </citation>
    <scope>NUCLEOTIDE SEQUENCE</scope>
    <source>
        <strain evidence="8">SH1</strain>
    </source>
</reference>
<dbReference type="GO" id="GO:0006335">
    <property type="term" value="P:DNA replication-dependent chromatin assembly"/>
    <property type="evidence" value="ECO:0007669"/>
    <property type="project" value="TreeGrafter"/>
</dbReference>
<protein>
    <recommendedName>
        <fullName evidence="10">Anti-silencing factor</fullName>
    </recommendedName>
</protein>